<keyword evidence="2" id="KW-1277">Toxin-antitoxin system</keyword>
<dbReference type="InterPro" id="IPR022789">
    <property type="entry name" value="ParD"/>
</dbReference>
<evidence type="ECO:0000256" key="2">
    <source>
        <dbReference type="ARBA" id="ARBA00022649"/>
    </source>
</evidence>
<evidence type="ECO:0000313" key="3">
    <source>
        <dbReference type="EMBL" id="PYB77178.1"/>
    </source>
</evidence>
<dbReference type="Proteomes" id="UP000247536">
    <property type="component" value="Unassembled WGS sequence"/>
</dbReference>
<dbReference type="NCBIfam" id="TIGR02606">
    <property type="entry name" value="antidote_CC2985"/>
    <property type="match status" value="1"/>
</dbReference>
<keyword evidence="4" id="KW-1185">Reference proteome</keyword>
<sequence>MNVLLNEHWEKFVKDSVSSGRYRSVSDVVLEGLRLVEEREGKIAALRHELRAAIAEGGDLSDESVDEALNKEAASLRRQGF</sequence>
<proteinExistence type="inferred from homology"/>
<evidence type="ECO:0000313" key="4">
    <source>
        <dbReference type="Proteomes" id="UP000247536"/>
    </source>
</evidence>
<dbReference type="Gene3D" id="6.10.10.120">
    <property type="entry name" value="Antitoxin ParD1-like"/>
    <property type="match status" value="1"/>
</dbReference>
<dbReference type="SUPFAM" id="SSF47598">
    <property type="entry name" value="Ribbon-helix-helix"/>
    <property type="match status" value="1"/>
</dbReference>
<dbReference type="InterPro" id="IPR038296">
    <property type="entry name" value="ParD_sf"/>
</dbReference>
<dbReference type="RefSeq" id="WP_110789612.1">
    <property type="nucleotide sequence ID" value="NZ_QJRY01000001.1"/>
</dbReference>
<protein>
    <submittedName>
        <fullName evidence="3">Type II toxin-antitoxin system ParD family antitoxin</fullName>
    </submittedName>
</protein>
<comment type="similarity">
    <text evidence="1">Belongs to the ParD antitoxin family.</text>
</comment>
<dbReference type="InterPro" id="IPR010985">
    <property type="entry name" value="Ribbon_hlx_hlx"/>
</dbReference>
<comment type="caution">
    <text evidence="3">The sequence shown here is derived from an EMBL/GenBank/DDBJ whole genome shotgun (WGS) entry which is preliminary data.</text>
</comment>
<gene>
    <name evidence="3" type="ORF">DMY87_02065</name>
</gene>
<evidence type="ECO:0000256" key="1">
    <source>
        <dbReference type="ARBA" id="ARBA00008580"/>
    </source>
</evidence>
<name>A0ABX5NY09_9HYPH</name>
<dbReference type="Pfam" id="PF03693">
    <property type="entry name" value="ParD_antitoxin"/>
    <property type="match status" value="1"/>
</dbReference>
<accession>A0ABX5NY09</accession>
<dbReference type="EMBL" id="QJRY01000001">
    <property type="protein sequence ID" value="PYB77178.1"/>
    <property type="molecule type" value="Genomic_DNA"/>
</dbReference>
<dbReference type="PANTHER" id="PTHR36582:SF2">
    <property type="entry name" value="ANTITOXIN PARD"/>
    <property type="match status" value="1"/>
</dbReference>
<reference evidence="3 4" key="1">
    <citation type="submission" date="2018-06" db="EMBL/GenBank/DDBJ databases">
        <title>Rhizobium wuzhouense sp. nov., isolated from roots of Oryza officinalis.</title>
        <authorList>
            <person name="Yuan T."/>
        </authorList>
    </citation>
    <scope>NUCLEOTIDE SEQUENCE [LARGE SCALE GENOMIC DNA]</scope>
    <source>
        <strain evidence="3 4">W44</strain>
    </source>
</reference>
<organism evidence="3 4">
    <name type="scientific">Rhizobium wuzhouense</name>
    <dbReference type="NCBI Taxonomy" id="1986026"/>
    <lineage>
        <taxon>Bacteria</taxon>
        <taxon>Pseudomonadati</taxon>
        <taxon>Pseudomonadota</taxon>
        <taxon>Alphaproteobacteria</taxon>
        <taxon>Hyphomicrobiales</taxon>
        <taxon>Rhizobiaceae</taxon>
        <taxon>Rhizobium/Agrobacterium group</taxon>
        <taxon>Rhizobium</taxon>
    </lineage>
</organism>
<dbReference type="PANTHER" id="PTHR36582">
    <property type="entry name" value="ANTITOXIN PARD"/>
    <property type="match status" value="1"/>
</dbReference>